<feature type="domain" description="Glucose-methanol-choline oxidoreductase N-terminal" evidence="7">
    <location>
        <begin position="329"/>
        <end position="343"/>
    </location>
</feature>
<dbReference type="Pfam" id="PF00732">
    <property type="entry name" value="GMC_oxred_N"/>
    <property type="match status" value="1"/>
</dbReference>
<dbReference type="Proteomes" id="UP000292547">
    <property type="component" value="Chromosome"/>
</dbReference>
<dbReference type="PIRSF" id="PIRSF000137">
    <property type="entry name" value="Alcohol_oxidase"/>
    <property type="match status" value="1"/>
</dbReference>
<organism evidence="8 9">
    <name type="scientific">Streptomyces seoulensis</name>
    <dbReference type="NCBI Taxonomy" id="73044"/>
    <lineage>
        <taxon>Bacteria</taxon>
        <taxon>Bacillati</taxon>
        <taxon>Actinomycetota</taxon>
        <taxon>Actinomycetes</taxon>
        <taxon>Kitasatosporales</taxon>
        <taxon>Streptomycetaceae</taxon>
        <taxon>Streptomyces</taxon>
    </lineage>
</organism>
<dbReference type="Gene3D" id="3.50.50.60">
    <property type="entry name" value="FAD/NAD(P)-binding domain"/>
    <property type="match status" value="1"/>
</dbReference>
<dbReference type="PANTHER" id="PTHR11552">
    <property type="entry name" value="GLUCOSE-METHANOL-CHOLINE GMC OXIDOREDUCTASE"/>
    <property type="match status" value="1"/>
</dbReference>
<dbReference type="Gene3D" id="3.30.560.10">
    <property type="entry name" value="Glucose Oxidase, domain 3"/>
    <property type="match status" value="1"/>
</dbReference>
<feature type="region of interest" description="Disordered" evidence="6">
    <location>
        <begin position="148"/>
        <end position="178"/>
    </location>
</feature>
<dbReference type="SUPFAM" id="SSF51905">
    <property type="entry name" value="FAD/NAD(P)-binding domain"/>
    <property type="match status" value="1"/>
</dbReference>
<feature type="binding site" evidence="5">
    <location>
        <position position="269"/>
    </location>
    <ligand>
        <name>FAD</name>
        <dbReference type="ChEBI" id="CHEBI:57692"/>
    </ligand>
</feature>
<protein>
    <submittedName>
        <fullName evidence="8">GMC family oxidoreductase</fullName>
    </submittedName>
</protein>
<dbReference type="PROSITE" id="PS00624">
    <property type="entry name" value="GMC_OXRED_2"/>
    <property type="match status" value="1"/>
</dbReference>
<evidence type="ECO:0000256" key="4">
    <source>
        <dbReference type="ARBA" id="ARBA00022827"/>
    </source>
</evidence>
<gene>
    <name evidence="8" type="ORF">D0Z67_04820</name>
</gene>
<dbReference type="Pfam" id="PF05199">
    <property type="entry name" value="GMC_oxred_C"/>
    <property type="match status" value="1"/>
</dbReference>
<comment type="cofactor">
    <cofactor evidence="1 5">
        <name>FAD</name>
        <dbReference type="ChEBI" id="CHEBI:57692"/>
    </cofactor>
</comment>
<dbReference type="GeneID" id="300098250"/>
<evidence type="ECO:0000313" key="9">
    <source>
        <dbReference type="Proteomes" id="UP000292547"/>
    </source>
</evidence>
<dbReference type="InterPro" id="IPR012132">
    <property type="entry name" value="GMC_OxRdtase"/>
</dbReference>
<keyword evidence="4 5" id="KW-0274">FAD</keyword>
<dbReference type="EMBL" id="CP032229">
    <property type="protein sequence ID" value="QBJ89693.1"/>
    <property type="molecule type" value="Genomic_DNA"/>
</dbReference>
<proteinExistence type="inferred from homology"/>
<dbReference type="OrthoDB" id="9785276at2"/>
<dbReference type="STRING" id="73044.GCA_000725795_01275"/>
<dbReference type="InterPro" id="IPR036188">
    <property type="entry name" value="FAD/NAD-bd_sf"/>
</dbReference>
<dbReference type="PANTHER" id="PTHR11552:SF147">
    <property type="entry name" value="CHOLINE DEHYDROGENASE, MITOCHONDRIAL"/>
    <property type="match status" value="1"/>
</dbReference>
<dbReference type="InterPro" id="IPR007867">
    <property type="entry name" value="GMC_OxRtase_C"/>
</dbReference>
<evidence type="ECO:0000256" key="2">
    <source>
        <dbReference type="ARBA" id="ARBA00010790"/>
    </source>
</evidence>
<evidence type="ECO:0000259" key="7">
    <source>
        <dbReference type="PROSITE" id="PS00624"/>
    </source>
</evidence>
<keyword evidence="3" id="KW-0285">Flavoprotein</keyword>
<reference evidence="8 9" key="1">
    <citation type="submission" date="2018-08" db="EMBL/GenBank/DDBJ databases">
        <title>The complete genome sequence of Streptomyces seoulensis, a pioneer strain for nickel superoxide dismutase discovery.</title>
        <authorList>
            <person name="Shin J."/>
            <person name="Lee J.-S."/>
            <person name="Lee E.-J."/>
            <person name="Youn H.-D."/>
        </authorList>
    </citation>
    <scope>NUCLEOTIDE SEQUENCE [LARGE SCALE GENOMIC DNA]</scope>
    <source>
        <strain evidence="8 9">KCTC 9819</strain>
    </source>
</reference>
<evidence type="ECO:0000256" key="3">
    <source>
        <dbReference type="ARBA" id="ARBA00022630"/>
    </source>
</evidence>
<dbReference type="RefSeq" id="WP_031180089.1">
    <property type="nucleotide sequence ID" value="NZ_CP032229.1"/>
</dbReference>
<keyword evidence="9" id="KW-1185">Reference proteome</keyword>
<dbReference type="SUPFAM" id="SSF54373">
    <property type="entry name" value="FAD-linked reductases, C-terminal domain"/>
    <property type="match status" value="1"/>
</dbReference>
<feature type="compositionally biased region" description="Basic and acidic residues" evidence="6">
    <location>
        <begin position="161"/>
        <end position="172"/>
    </location>
</feature>
<evidence type="ECO:0000256" key="5">
    <source>
        <dbReference type="PIRSR" id="PIRSR000137-2"/>
    </source>
</evidence>
<comment type="similarity">
    <text evidence="2">Belongs to the GMC oxidoreductase family.</text>
</comment>
<sequence>MPQQPPETAQEFDFVVVGSGAGGGPLAANLALAGHRVLVLEAGDEHDCPYYSIPIMQGFASEDPDMAWSFFVRHWDDPATQHADRKFTGAEDGVLYPRGSSLGGSTTVNALIMLFPQGKEWQRLVELTGDSGWSEEAMRERFRRLENWQGQDAEPLPGETPAERDAKSRHGTEGWLGTTRAAPSLAPREPRFLDIIGAVERTARDRFGIPDDVPLPRDPNAADTPPDFQGMGFIPVSVDGGTRNGTRERLLEVRHRVGDLLTIRTNTLVTRVLFDGDRAVGVAYREQHRAYGASSDRTCRLRPDAADRDEGETAEGTAYARNEVILAGGTYNTPQLLMLSGVGPREELERLGIPVRVDAPGVGSNLHDRYEASVVAELDQDYPLFEGSSLDVPLPGEKQDELIGEWYADRGGPYGTNGQLAALIGRSSVSDGDSDLMLLAMPLDFHGYYPGYAEDGTHGRNRLGVVVLKGHTKNRGGSVSLRSTDPTEPPEIRFRYFSEGTPGWEEDLDGLVDGLRIAREVIGNASDAGVQGELVPGPEVRTDDQLKEWARTQSWGHHACGTARIGTQDDRLAVLDGDFRVRGVEGLRVVDASVFPDIPGLFIASAVYLVSEKASEALLAEYPAPRTT</sequence>
<dbReference type="GO" id="GO:0016614">
    <property type="term" value="F:oxidoreductase activity, acting on CH-OH group of donors"/>
    <property type="evidence" value="ECO:0007669"/>
    <property type="project" value="InterPro"/>
</dbReference>
<evidence type="ECO:0000256" key="1">
    <source>
        <dbReference type="ARBA" id="ARBA00001974"/>
    </source>
</evidence>
<dbReference type="AlphaFoldDB" id="A0A4P6TST0"/>
<dbReference type="KEGG" id="sseo:D0Z67_04820"/>
<accession>A0A4P6TST0</accession>
<evidence type="ECO:0000256" key="6">
    <source>
        <dbReference type="SAM" id="MobiDB-lite"/>
    </source>
</evidence>
<name>A0A4P6TST0_STRSO</name>
<evidence type="ECO:0000313" key="8">
    <source>
        <dbReference type="EMBL" id="QBJ89693.1"/>
    </source>
</evidence>
<dbReference type="GO" id="GO:0050660">
    <property type="term" value="F:flavin adenine dinucleotide binding"/>
    <property type="evidence" value="ECO:0007669"/>
    <property type="project" value="InterPro"/>
</dbReference>
<dbReference type="InterPro" id="IPR000172">
    <property type="entry name" value="GMC_OxRdtase_N"/>
</dbReference>